<dbReference type="AlphaFoldDB" id="A0A928VYB4"/>
<dbReference type="GO" id="GO:0019305">
    <property type="term" value="P:dTDP-rhamnose biosynthetic process"/>
    <property type="evidence" value="ECO:0007669"/>
    <property type="project" value="TreeGrafter"/>
</dbReference>
<protein>
    <recommendedName>
        <fullName evidence="2">dTDP-4-dehydrorhamnose reductase</fullName>
        <ecNumber evidence="2">1.1.1.133</ecNumber>
    </recommendedName>
</protein>
<evidence type="ECO:0000259" key="3">
    <source>
        <dbReference type="Pfam" id="PF04321"/>
    </source>
</evidence>
<feature type="non-terminal residue" evidence="4">
    <location>
        <position position="1"/>
    </location>
</feature>
<evidence type="ECO:0000313" key="5">
    <source>
        <dbReference type="Proteomes" id="UP000621799"/>
    </source>
</evidence>
<dbReference type="InterPro" id="IPR029903">
    <property type="entry name" value="RmlD-like-bd"/>
</dbReference>
<dbReference type="GO" id="GO:0008831">
    <property type="term" value="F:dTDP-4-dehydrorhamnose reductase activity"/>
    <property type="evidence" value="ECO:0007669"/>
    <property type="project" value="UniProtKB-EC"/>
</dbReference>
<feature type="domain" description="RmlD-like substrate binding" evidence="3">
    <location>
        <begin position="2"/>
        <end position="119"/>
    </location>
</feature>
<dbReference type="Gene3D" id="3.40.50.720">
    <property type="entry name" value="NAD(P)-binding Rossmann-like Domain"/>
    <property type="match status" value="1"/>
</dbReference>
<dbReference type="SUPFAM" id="SSF51735">
    <property type="entry name" value="NAD(P)-binding Rossmann-fold domains"/>
    <property type="match status" value="1"/>
</dbReference>
<dbReference type="Pfam" id="PF04321">
    <property type="entry name" value="RmlD_sub_bind"/>
    <property type="match status" value="1"/>
</dbReference>
<sequence>DRPELRVVADQIGTPSWTGDIARAIAGLVAQHRDLSGTYHFTNSGAASWYDFAVAIFEEAKSLGFPLKIDRVLPITTAEYPTPTKRPAYSVLATQKIAAVLGAPPPHWRSGLRQMLADLKSHQ</sequence>
<dbReference type="EMBL" id="JADEXN010000207">
    <property type="protein sequence ID" value="MBE9041523.1"/>
    <property type="molecule type" value="Genomic_DNA"/>
</dbReference>
<reference evidence="4" key="1">
    <citation type="submission" date="2020-10" db="EMBL/GenBank/DDBJ databases">
        <authorList>
            <person name="Castelo-Branco R."/>
            <person name="Eusebio N."/>
            <person name="Adriana R."/>
            <person name="Vieira A."/>
            <person name="Brugerolle De Fraissinette N."/>
            <person name="Rezende De Castro R."/>
            <person name="Schneider M.P."/>
            <person name="Vasconcelos V."/>
            <person name="Leao P.N."/>
        </authorList>
    </citation>
    <scope>NUCLEOTIDE SEQUENCE</scope>
    <source>
        <strain evidence="4">LEGE 11467</strain>
    </source>
</reference>
<comment type="function">
    <text evidence="2">Catalyzes the reduction of dTDP-6-deoxy-L-lyxo-4-hexulose to yield dTDP-L-rhamnose.</text>
</comment>
<comment type="pathway">
    <text evidence="2">Carbohydrate biosynthesis; dTDP-L-rhamnose biosynthesis.</text>
</comment>
<gene>
    <name evidence="4" type="ORF">IQ235_12105</name>
</gene>
<accession>A0A928VYB4</accession>
<keyword evidence="2" id="KW-0560">Oxidoreductase</keyword>
<comment type="similarity">
    <text evidence="1 2">Belongs to the dTDP-4-dehydrorhamnose reductase family.</text>
</comment>
<evidence type="ECO:0000256" key="2">
    <source>
        <dbReference type="RuleBase" id="RU364082"/>
    </source>
</evidence>
<dbReference type="InterPro" id="IPR036291">
    <property type="entry name" value="NAD(P)-bd_dom_sf"/>
</dbReference>
<comment type="caution">
    <text evidence="4">The sequence shown here is derived from an EMBL/GenBank/DDBJ whole genome shotgun (WGS) entry which is preliminary data.</text>
</comment>
<dbReference type="RefSeq" id="WP_264321728.1">
    <property type="nucleotide sequence ID" value="NZ_JADEXN010000207.1"/>
</dbReference>
<dbReference type="Proteomes" id="UP000621799">
    <property type="component" value="Unassembled WGS sequence"/>
</dbReference>
<evidence type="ECO:0000313" key="4">
    <source>
        <dbReference type="EMBL" id="MBE9041523.1"/>
    </source>
</evidence>
<dbReference type="PANTHER" id="PTHR10491:SF4">
    <property type="entry name" value="METHIONINE ADENOSYLTRANSFERASE 2 SUBUNIT BETA"/>
    <property type="match status" value="1"/>
</dbReference>
<keyword evidence="5" id="KW-1185">Reference proteome</keyword>
<dbReference type="GO" id="GO:0005829">
    <property type="term" value="C:cytosol"/>
    <property type="evidence" value="ECO:0007669"/>
    <property type="project" value="TreeGrafter"/>
</dbReference>
<dbReference type="EC" id="1.1.1.133" evidence="2"/>
<name>A0A928VYB4_9CYAN</name>
<keyword evidence="2" id="KW-0521">NADP</keyword>
<dbReference type="InterPro" id="IPR005913">
    <property type="entry name" value="dTDP_dehydrorham_reduct"/>
</dbReference>
<proteinExistence type="inferred from homology"/>
<organism evidence="4 5">
    <name type="scientific">Zarconia navalis LEGE 11467</name>
    <dbReference type="NCBI Taxonomy" id="1828826"/>
    <lineage>
        <taxon>Bacteria</taxon>
        <taxon>Bacillati</taxon>
        <taxon>Cyanobacteriota</taxon>
        <taxon>Cyanophyceae</taxon>
        <taxon>Oscillatoriophycideae</taxon>
        <taxon>Oscillatoriales</taxon>
        <taxon>Oscillatoriales incertae sedis</taxon>
        <taxon>Zarconia</taxon>
        <taxon>Zarconia navalis</taxon>
    </lineage>
</organism>
<evidence type="ECO:0000256" key="1">
    <source>
        <dbReference type="ARBA" id="ARBA00010944"/>
    </source>
</evidence>
<dbReference type="PANTHER" id="PTHR10491">
    <property type="entry name" value="DTDP-4-DEHYDRORHAMNOSE REDUCTASE"/>
    <property type="match status" value="1"/>
</dbReference>